<dbReference type="EMBL" id="JACXIZ010000015">
    <property type="protein sequence ID" value="MBD2845335.1"/>
    <property type="molecule type" value="Genomic_DNA"/>
</dbReference>
<dbReference type="SUPFAM" id="SSF52540">
    <property type="entry name" value="P-loop containing nucleoside triphosphate hydrolases"/>
    <property type="match status" value="1"/>
</dbReference>
<dbReference type="NCBIfam" id="NF005994">
    <property type="entry name" value="PRK08118.1"/>
    <property type="match status" value="1"/>
</dbReference>
<evidence type="ECO:0000313" key="2">
    <source>
        <dbReference type="Proteomes" id="UP000621560"/>
    </source>
</evidence>
<comment type="caution">
    <text evidence="1">The sequence shown here is derived from an EMBL/GenBank/DDBJ whole genome shotgun (WGS) entry which is preliminary data.</text>
</comment>
<evidence type="ECO:0000313" key="1">
    <source>
        <dbReference type="EMBL" id="MBD2845335.1"/>
    </source>
</evidence>
<keyword evidence="2" id="KW-1185">Reference proteome</keyword>
<dbReference type="Proteomes" id="UP000621560">
    <property type="component" value="Unassembled WGS sequence"/>
</dbReference>
<dbReference type="InterPro" id="IPR027417">
    <property type="entry name" value="P-loop_NTPase"/>
</dbReference>
<dbReference type="AlphaFoldDB" id="A0A927BTE2"/>
<accession>A0A927BTE2</accession>
<protein>
    <submittedName>
        <fullName evidence="1">DNA topology modulation protein</fullName>
    </submittedName>
</protein>
<dbReference type="InterPro" id="IPR052922">
    <property type="entry name" value="Cytidylate_Kinase-2"/>
</dbReference>
<dbReference type="Gene3D" id="3.40.50.300">
    <property type="entry name" value="P-loop containing nucleotide triphosphate hydrolases"/>
    <property type="match status" value="1"/>
</dbReference>
<name>A0A927BTE2_9BACL</name>
<dbReference type="PANTHER" id="PTHR37816">
    <property type="entry name" value="YALI0E33011P"/>
    <property type="match status" value="1"/>
</dbReference>
<organism evidence="1 2">
    <name type="scientific">Paenibacillus sabuli</name>
    <dbReference type="NCBI Taxonomy" id="2772509"/>
    <lineage>
        <taxon>Bacteria</taxon>
        <taxon>Bacillati</taxon>
        <taxon>Bacillota</taxon>
        <taxon>Bacilli</taxon>
        <taxon>Bacillales</taxon>
        <taxon>Paenibacillaceae</taxon>
        <taxon>Paenibacillus</taxon>
    </lineage>
</organism>
<sequence length="177" mass="20666">MERILILGSPGAGKSTLAKELSARSGLPVVHLDAHYWKPGWVATEPEAWRRDVEALAAQSRWIIDGNYSGTMDQRLMRADAVVLLDLPRWRCMYRIVLRRFLYRRKTRPDMGAGCPEKLDLEFVRWVWRYPQRSRGRTLTKLEALKREKTIVILRTPRQVETWLNQTTWAQGGYTGR</sequence>
<dbReference type="PANTHER" id="PTHR37816:SF3">
    <property type="entry name" value="MODULATES DNA TOPOLOGY"/>
    <property type="match status" value="1"/>
</dbReference>
<gene>
    <name evidence="1" type="ORF">IDH44_09045</name>
</gene>
<dbReference type="RefSeq" id="WP_190916850.1">
    <property type="nucleotide sequence ID" value="NZ_JACXIZ010000015.1"/>
</dbReference>
<proteinExistence type="predicted"/>
<reference evidence="1" key="1">
    <citation type="submission" date="2020-09" db="EMBL/GenBank/DDBJ databases">
        <title>A novel bacterium of genus Paenibacillus, isolated from South China Sea.</title>
        <authorList>
            <person name="Huang H."/>
            <person name="Mo K."/>
            <person name="Hu Y."/>
        </authorList>
    </citation>
    <scope>NUCLEOTIDE SEQUENCE</scope>
    <source>
        <strain evidence="1">IB182496</strain>
    </source>
</reference>